<sequence length="99" mass="11319">MQWVTRLRISVLLNTARALIINFERHTMKYREKLAQQFAGLEKLSGSELRKRRDALNRAGYMRTKQSATFSTNVRGKTKTKGSSRAPQGWYTVNSQLGG</sequence>
<evidence type="ECO:0000313" key="3">
    <source>
        <dbReference type="Proteomes" id="UP001144669"/>
    </source>
</evidence>
<organism evidence="2 3">
    <name type="scientific">Klebsiella phage vB_KpnM-VAC25</name>
    <dbReference type="NCBI Taxonomy" id="2866703"/>
    <lineage>
        <taxon>Viruses</taxon>
        <taxon>Duplodnaviria</taxon>
        <taxon>Heunggongvirae</taxon>
        <taxon>Uroviricota</taxon>
        <taxon>Caudoviricetes</taxon>
        <taxon>Autographivirales</taxon>
        <taxon>Autoscriptoviridae</taxon>
        <taxon>Slopekvirinae</taxon>
        <taxon>Drulisvirus</taxon>
        <taxon>Drulisvirus VAC25</taxon>
    </lineage>
</organism>
<protein>
    <submittedName>
        <fullName evidence="2">Uncharacterized protein</fullName>
    </submittedName>
</protein>
<feature type="compositionally biased region" description="Polar residues" evidence="1">
    <location>
        <begin position="83"/>
        <end position="99"/>
    </location>
</feature>
<name>A0A976M191_9CAUD</name>
<dbReference type="EMBL" id="MZ571827">
    <property type="protein sequence ID" value="UEW68130.1"/>
    <property type="molecule type" value="Genomic_DNA"/>
</dbReference>
<accession>A0A976M191</accession>
<evidence type="ECO:0000256" key="1">
    <source>
        <dbReference type="SAM" id="MobiDB-lite"/>
    </source>
</evidence>
<evidence type="ECO:0000313" key="2">
    <source>
        <dbReference type="EMBL" id="UEW68130.1"/>
    </source>
</evidence>
<reference evidence="2" key="1">
    <citation type="submission" date="2021-07" db="EMBL/GenBank/DDBJ databases">
        <authorList>
            <person name="Bleriot I."/>
            <person name="Blasco L."/>
            <person name="Pacios O."/>
            <person name="Fernandez-Garcia L."/>
            <person name="Ambroa A."/>
            <person name="Lopez M."/>
            <person name="Ortiz-Cartagena C."/>
            <person name="Fernandez-Cuenca F."/>
            <person name="Oteo J."/>
            <person name="Pascual A."/>
            <person name="Martinez-Martinez L."/>
            <person name="Domingo-Calap P."/>
            <person name="Wood T.K."/>
            <person name="Tomas M."/>
        </authorList>
    </citation>
    <scope>NUCLEOTIDE SEQUENCE</scope>
</reference>
<proteinExistence type="predicted"/>
<keyword evidence="3" id="KW-1185">Reference proteome</keyword>
<feature type="region of interest" description="Disordered" evidence="1">
    <location>
        <begin position="67"/>
        <end position="99"/>
    </location>
</feature>
<dbReference type="Proteomes" id="UP001144669">
    <property type="component" value="Segment"/>
</dbReference>